<dbReference type="Gene3D" id="3.40.50.1240">
    <property type="entry name" value="Phosphoglycerate mutase-like"/>
    <property type="match status" value="1"/>
</dbReference>
<evidence type="ECO:0000313" key="1">
    <source>
        <dbReference type="EMBL" id="ORY36489.1"/>
    </source>
</evidence>
<dbReference type="Pfam" id="PF00300">
    <property type="entry name" value="His_Phos_1"/>
    <property type="match status" value="1"/>
</dbReference>
<organism evidence="1 2">
    <name type="scientific">Rhizoclosmatium globosum</name>
    <dbReference type="NCBI Taxonomy" id="329046"/>
    <lineage>
        <taxon>Eukaryota</taxon>
        <taxon>Fungi</taxon>
        <taxon>Fungi incertae sedis</taxon>
        <taxon>Chytridiomycota</taxon>
        <taxon>Chytridiomycota incertae sedis</taxon>
        <taxon>Chytridiomycetes</taxon>
        <taxon>Chytridiales</taxon>
        <taxon>Chytriomycetaceae</taxon>
        <taxon>Rhizoclosmatium</taxon>
    </lineage>
</organism>
<gene>
    <name evidence="1" type="ORF">BCR33DRAFT_722008</name>
</gene>
<dbReference type="GO" id="GO:0016791">
    <property type="term" value="F:phosphatase activity"/>
    <property type="evidence" value="ECO:0007669"/>
    <property type="project" value="TreeGrafter"/>
</dbReference>
<name>A0A1Y2BP20_9FUNG</name>
<dbReference type="CDD" id="cd07067">
    <property type="entry name" value="HP_PGM_like"/>
    <property type="match status" value="1"/>
</dbReference>
<dbReference type="EMBL" id="MCGO01000055">
    <property type="protein sequence ID" value="ORY36489.1"/>
    <property type="molecule type" value="Genomic_DNA"/>
</dbReference>
<reference evidence="1 2" key="1">
    <citation type="submission" date="2016-07" db="EMBL/GenBank/DDBJ databases">
        <title>Pervasive Adenine N6-methylation of Active Genes in Fungi.</title>
        <authorList>
            <consortium name="DOE Joint Genome Institute"/>
            <person name="Mondo S.J."/>
            <person name="Dannebaum R.O."/>
            <person name="Kuo R.C."/>
            <person name="Labutti K."/>
            <person name="Haridas S."/>
            <person name="Kuo A."/>
            <person name="Salamov A."/>
            <person name="Ahrendt S.R."/>
            <person name="Lipzen A."/>
            <person name="Sullivan W."/>
            <person name="Andreopoulos W.B."/>
            <person name="Clum A."/>
            <person name="Lindquist E."/>
            <person name="Daum C."/>
            <person name="Ramamoorthy G.K."/>
            <person name="Gryganskyi A."/>
            <person name="Culley D."/>
            <person name="Magnuson J.K."/>
            <person name="James T.Y."/>
            <person name="O'Malley M.A."/>
            <person name="Stajich J.E."/>
            <person name="Spatafora J.W."/>
            <person name="Visel A."/>
            <person name="Grigoriev I.V."/>
        </authorList>
    </citation>
    <scope>NUCLEOTIDE SEQUENCE [LARGE SCALE GENOMIC DNA]</scope>
    <source>
        <strain evidence="1 2">JEL800</strain>
    </source>
</reference>
<dbReference type="SUPFAM" id="SSF53254">
    <property type="entry name" value="Phosphoglycerate mutase-like"/>
    <property type="match status" value="1"/>
</dbReference>
<dbReference type="InterPro" id="IPR050275">
    <property type="entry name" value="PGM_Phosphatase"/>
</dbReference>
<proteinExistence type="predicted"/>
<sequence length="279" mass="30259">MAALPGFPPLTAAPLPPSTTAKRVYFIRHGETDANASGMMQGSGVDLPLSILGKAQAAALGKRFESEKVDLVVVSTLKRTAETANYIKQFHPNARTIELKDLVEISWGEWEGLPPTKGITDLWKAWEDGNFDAASPGGGESPIDVEARAVPAIYNILRQCLPTEQNIAFVLHGRLIRIILASILNHDLSYMNTYHHANTCINVLDACKDDELKRRFVNGVQTILNRGPSMIDAVGASLPTTPNTVTRAVGKALNPTLAHPNDIVFRAVVLNDTAHLARL</sequence>
<dbReference type="InterPro" id="IPR013078">
    <property type="entry name" value="His_Pase_superF_clade-1"/>
</dbReference>
<dbReference type="AlphaFoldDB" id="A0A1Y2BP20"/>
<dbReference type="PANTHER" id="PTHR48100:SF10">
    <property type="entry name" value="2-CARBOXY-D-ARABINITOL-1-PHOSPHATASE-RELATED"/>
    <property type="match status" value="1"/>
</dbReference>
<dbReference type="PANTHER" id="PTHR48100">
    <property type="entry name" value="BROAD-SPECIFICITY PHOSPHATASE YOR283W-RELATED"/>
    <property type="match status" value="1"/>
</dbReference>
<evidence type="ECO:0000313" key="2">
    <source>
        <dbReference type="Proteomes" id="UP000193642"/>
    </source>
</evidence>
<dbReference type="Proteomes" id="UP000193642">
    <property type="component" value="Unassembled WGS sequence"/>
</dbReference>
<dbReference type="InterPro" id="IPR029033">
    <property type="entry name" value="His_PPase_superfam"/>
</dbReference>
<accession>A0A1Y2BP20</accession>
<keyword evidence="2" id="KW-1185">Reference proteome</keyword>
<comment type="caution">
    <text evidence="1">The sequence shown here is derived from an EMBL/GenBank/DDBJ whole genome shotgun (WGS) entry which is preliminary data.</text>
</comment>
<protein>
    <submittedName>
        <fullName evidence="1">Phosphoglycerate mutase-like protein</fullName>
    </submittedName>
</protein>
<dbReference type="SMART" id="SM00855">
    <property type="entry name" value="PGAM"/>
    <property type="match status" value="1"/>
</dbReference>
<dbReference type="STRING" id="329046.A0A1Y2BP20"/>
<dbReference type="OrthoDB" id="354304at2759"/>